<protein>
    <submittedName>
        <fullName evidence="2">Uncharacterized protein</fullName>
    </submittedName>
</protein>
<dbReference type="EMBL" id="CP000048">
    <property type="protein sequence ID" value="AAX16914.1"/>
    <property type="molecule type" value="Genomic_DNA"/>
</dbReference>
<feature type="compositionally biased region" description="Pro residues" evidence="1">
    <location>
        <begin position="48"/>
        <end position="89"/>
    </location>
</feature>
<proteinExistence type="predicted"/>
<feature type="region of interest" description="Disordered" evidence="1">
    <location>
        <begin position="41"/>
        <end position="97"/>
    </location>
</feature>
<gene>
    <name evidence="2" type="ordered locus">BH0406</name>
</gene>
<dbReference type="AlphaFoldDB" id="A0AA34R3X3"/>
<sequence>MEKNAQKIFILLLIFGLYHFAFSQSNETYSIKCQQEDDGIICTTNDKPIPPKPQPAPPKPQPQPQPAPPKPQPQPAPPKPQPQPTPPKSQPNITTNPHAMKIKKHPYSFAAGTGIGNPLINLLISVPYVDIDLGYGSFLYFNSTNFKPYNLIAIDLIFRQQIGKSFIVGGGFGVGADWSQANLTSPGSKQPAPYDRIAIATRLPLSIEYKIIKNLSLGFKIYPTLGPTIFLTKPKIVFEGMRFKFFSIGFIKVLI</sequence>
<organism evidence="2 3">
    <name type="scientific">Borrelia hermsii (strain HS1 / DAH)</name>
    <dbReference type="NCBI Taxonomy" id="314723"/>
    <lineage>
        <taxon>Bacteria</taxon>
        <taxon>Pseudomonadati</taxon>
        <taxon>Spirochaetota</taxon>
        <taxon>Spirochaetia</taxon>
        <taxon>Spirochaetales</taxon>
        <taxon>Borreliaceae</taxon>
        <taxon>Borrelia</taxon>
    </lineage>
</organism>
<dbReference type="PRINTS" id="PR01217">
    <property type="entry name" value="PRICHEXTENSN"/>
</dbReference>
<evidence type="ECO:0000313" key="3">
    <source>
        <dbReference type="Proteomes" id="UP000008834"/>
    </source>
</evidence>
<accession>A0AA34R3X3</accession>
<evidence type="ECO:0000256" key="1">
    <source>
        <dbReference type="SAM" id="MobiDB-lite"/>
    </source>
</evidence>
<evidence type="ECO:0000313" key="2">
    <source>
        <dbReference type="EMBL" id="AAX16914.1"/>
    </source>
</evidence>
<reference evidence="3" key="1">
    <citation type="submission" date="2004-12" db="EMBL/GenBank/DDBJ databases">
        <title>The genome sequence of Borrelia hermsii and Borrelia turicatae: comparative analysis of two agents of endemic N. America relapsing fever.</title>
        <authorList>
            <person name="Porcella S.F."/>
            <person name="Raffel S.J."/>
            <person name="Schrumpf M.E."/>
            <person name="Montgomery B."/>
            <person name="Smith T."/>
            <person name="Schwan T.G."/>
        </authorList>
    </citation>
    <scope>NUCLEOTIDE SEQUENCE [LARGE SCALE GENOMIC DNA]</scope>
    <source>
        <strain evidence="3">HS1 / DAH</strain>
    </source>
</reference>
<dbReference type="InterPro" id="IPR016489">
    <property type="entry name" value="BAPKO_0422-like"/>
</dbReference>
<dbReference type="Proteomes" id="UP000008834">
    <property type="component" value="Chromosome"/>
</dbReference>
<dbReference type="RefSeq" id="WP_012422170.1">
    <property type="nucleotide sequence ID" value="NC_010673.1"/>
</dbReference>
<dbReference type="Pfam" id="PF13161">
    <property type="entry name" value="DUF3996"/>
    <property type="match status" value="1"/>
</dbReference>
<dbReference type="KEGG" id="bhr:BH0406"/>
<name>A0AA34R3X3_BORHD</name>